<dbReference type="Gene3D" id="2.40.160.60">
    <property type="entry name" value="Outer membrane protein transport protein (OMPP1/FadL/TodX)"/>
    <property type="match status" value="1"/>
</dbReference>
<reference evidence="1 2" key="1">
    <citation type="submission" date="2023-04" db="EMBL/GenBank/DDBJ databases">
        <title>Draft genome sequence of acteroides sedimenti strain YN3PY1.</title>
        <authorList>
            <person name="Yoshida N."/>
        </authorList>
    </citation>
    <scope>NUCLEOTIDE SEQUENCE [LARGE SCALE GENOMIC DNA]</scope>
    <source>
        <strain evidence="1 2">YN3PY1</strain>
    </source>
</reference>
<organism evidence="1 2">
    <name type="scientific">Bacteroides sedimenti</name>
    <dbReference type="NCBI Taxonomy" id="2136147"/>
    <lineage>
        <taxon>Bacteria</taxon>
        <taxon>Pseudomonadati</taxon>
        <taxon>Bacteroidota</taxon>
        <taxon>Bacteroidia</taxon>
        <taxon>Bacteroidales</taxon>
        <taxon>Bacteroidaceae</taxon>
        <taxon>Bacteroides</taxon>
    </lineage>
</organism>
<evidence type="ECO:0008006" key="3">
    <source>
        <dbReference type="Google" id="ProtNLM"/>
    </source>
</evidence>
<evidence type="ECO:0000313" key="1">
    <source>
        <dbReference type="EMBL" id="BEH00475.1"/>
    </source>
</evidence>
<gene>
    <name evidence="1" type="ORF">BSYN_27390</name>
</gene>
<dbReference type="EMBL" id="AP028055">
    <property type="protein sequence ID" value="BEH00475.1"/>
    <property type="molecule type" value="Genomic_DNA"/>
</dbReference>
<dbReference type="Proteomes" id="UP001496674">
    <property type="component" value="Chromosome"/>
</dbReference>
<sequence length="313" mass="34265">MSITAHAQSGTSVFKFLELPFSSHAAALGGDNVSINDDDITMAVHNPALLSFVSDKTLNLNYMSYISGVGVGSAAFSRALGERSVWAVTAQYVNYGDFKQTTEEDVELGTFSAKDMAFSGIYSYDLSDYWSGGITGRMIYSTYEKYSSFAVGVDLGLNYFNENTGLSASIVARNLGGQIKAFDEEREKLPFDLLAGFSKKLSHAPFRLSVTMHDLTDWSSSPTKSGSEEKEKFSKTLFNHFIFGVDFLPSETTYVSLGYNCKRKSEMKVNESSGWSGMALGAGIQIKRLKIGASYAKYHTSSSSLLFNFAMTL</sequence>
<evidence type="ECO:0000313" key="2">
    <source>
        <dbReference type="Proteomes" id="UP001496674"/>
    </source>
</evidence>
<accession>A0ABN6Z8G4</accession>
<proteinExistence type="predicted"/>
<name>A0ABN6Z8G4_9BACE</name>
<dbReference type="NCBIfam" id="NF033711">
    <property type="entry name" value="T9SS_PorQ"/>
    <property type="match status" value="1"/>
</dbReference>
<protein>
    <recommendedName>
        <fullName evidence="3">DUF3308 domain-containing protein</fullName>
    </recommendedName>
</protein>
<keyword evidence="2" id="KW-1185">Reference proteome</keyword>
<dbReference type="NCBIfam" id="NF033709">
    <property type="entry name" value="PorV_fam"/>
    <property type="match status" value="1"/>
</dbReference>